<evidence type="ECO:0000313" key="1">
    <source>
        <dbReference type="EMBL" id="PVZ66726.1"/>
    </source>
</evidence>
<reference evidence="1 2" key="1">
    <citation type="submission" date="2018-04" db="EMBL/GenBank/DDBJ databases">
        <title>Thalassorhabdus spongiae gen. nov., sp. nov., isolated from a marine sponge in South-West Iceland.</title>
        <authorList>
            <person name="Knobloch S."/>
            <person name="Daussin A."/>
            <person name="Johannsson R."/>
            <person name="Marteinsson V.T."/>
        </authorList>
    </citation>
    <scope>NUCLEOTIDE SEQUENCE [LARGE SCALE GENOMIC DNA]</scope>
    <source>
        <strain evidence="1 2">Hp12</strain>
    </source>
</reference>
<dbReference type="InterPro" id="IPR018697">
    <property type="entry name" value="DUF2199"/>
</dbReference>
<sequence length="147" mass="16706">MQDLTFDQPEHAQSIAEEERDARVILDSDLCAIDKQHFFIRAVLLIPVLESEEHLGFGIWISQEKAHFANYLDNYDTNEIGPFIGSLANELKYDGISTLSLKTMVHFQGSGQRPLVVLDQSDHPLYLAQESGITMDRAWEITHDYLG</sequence>
<proteinExistence type="predicted"/>
<dbReference type="EMBL" id="QDDL01000007">
    <property type="protein sequence ID" value="PVZ66726.1"/>
    <property type="molecule type" value="Genomic_DNA"/>
</dbReference>
<evidence type="ECO:0000313" key="2">
    <source>
        <dbReference type="Proteomes" id="UP000244906"/>
    </source>
</evidence>
<name>A0A2V1GXR3_9GAMM</name>
<organism evidence="1 2">
    <name type="scientific">Pelagibaculum spongiae</name>
    <dbReference type="NCBI Taxonomy" id="2080658"/>
    <lineage>
        <taxon>Bacteria</taxon>
        <taxon>Pseudomonadati</taxon>
        <taxon>Pseudomonadota</taxon>
        <taxon>Gammaproteobacteria</taxon>
        <taxon>Oceanospirillales</taxon>
        <taxon>Pelagibaculum</taxon>
    </lineage>
</organism>
<dbReference type="Proteomes" id="UP000244906">
    <property type="component" value="Unassembled WGS sequence"/>
</dbReference>
<comment type="caution">
    <text evidence="1">The sequence shown here is derived from an EMBL/GenBank/DDBJ whole genome shotgun (WGS) entry which is preliminary data.</text>
</comment>
<accession>A0A2V1GXR3</accession>
<dbReference type="Pfam" id="PF09965">
    <property type="entry name" value="DUF2199"/>
    <property type="match status" value="1"/>
</dbReference>
<gene>
    <name evidence="1" type="ORF">DC094_15780</name>
</gene>
<keyword evidence="2" id="KW-1185">Reference proteome</keyword>
<protein>
    <submittedName>
        <fullName evidence="1">DUF2199 domain-containing protein</fullName>
    </submittedName>
</protein>
<dbReference type="AlphaFoldDB" id="A0A2V1GXR3"/>